<reference evidence="2 3" key="1">
    <citation type="submission" date="2013-07" db="EMBL/GenBank/DDBJ databases">
        <title>The Genome Sequence of Cryptococcus heveanensis BCC8398.</title>
        <authorList>
            <consortium name="The Broad Institute Genome Sequencing Platform"/>
            <person name="Cuomo C."/>
            <person name="Litvintseva A."/>
            <person name="Chen Y."/>
            <person name="Heitman J."/>
            <person name="Sun S."/>
            <person name="Springer D."/>
            <person name="Dromer F."/>
            <person name="Young S.K."/>
            <person name="Zeng Q."/>
            <person name="Gargeya S."/>
            <person name="Fitzgerald M."/>
            <person name="Abouelleil A."/>
            <person name="Alvarado L."/>
            <person name="Berlin A.M."/>
            <person name="Chapman S.B."/>
            <person name="Dewar J."/>
            <person name="Goldberg J."/>
            <person name="Griggs A."/>
            <person name="Gujja S."/>
            <person name="Hansen M."/>
            <person name="Howarth C."/>
            <person name="Imamovic A."/>
            <person name="Larimer J."/>
            <person name="McCowan C."/>
            <person name="Murphy C."/>
            <person name="Pearson M."/>
            <person name="Priest M."/>
            <person name="Roberts A."/>
            <person name="Saif S."/>
            <person name="Shea T."/>
            <person name="Sykes S."/>
            <person name="Wortman J."/>
            <person name="Nusbaum C."/>
            <person name="Birren B."/>
        </authorList>
    </citation>
    <scope>NUCLEOTIDE SEQUENCE [LARGE SCALE GENOMIC DNA]</scope>
    <source>
        <strain evidence="2 3">BCC8398</strain>
    </source>
</reference>
<reference evidence="3" key="2">
    <citation type="submission" date="2013-12" db="EMBL/GenBank/DDBJ databases">
        <title>Evolution of pathogenesis and genome organization in the Tremellales.</title>
        <authorList>
            <person name="Cuomo C."/>
            <person name="Litvintseva A."/>
            <person name="Heitman J."/>
            <person name="Chen Y."/>
            <person name="Sun S."/>
            <person name="Springer D."/>
            <person name="Dromer F."/>
            <person name="Young S."/>
            <person name="Zeng Q."/>
            <person name="Chapman S."/>
            <person name="Gujja S."/>
            <person name="Saif S."/>
            <person name="Birren B."/>
        </authorList>
    </citation>
    <scope>NUCLEOTIDE SEQUENCE [LARGE SCALE GENOMIC DNA]</scope>
    <source>
        <strain evidence="3">BCC8398</strain>
    </source>
</reference>
<dbReference type="AlphaFoldDB" id="A0A1B9GTI8"/>
<protein>
    <submittedName>
        <fullName evidence="2">Uncharacterized protein</fullName>
    </submittedName>
</protein>
<evidence type="ECO:0000256" key="1">
    <source>
        <dbReference type="SAM" id="MobiDB-lite"/>
    </source>
</evidence>
<evidence type="ECO:0000313" key="2">
    <source>
        <dbReference type="EMBL" id="OCF34307.1"/>
    </source>
</evidence>
<accession>A0A1B9GTI8</accession>
<dbReference type="EMBL" id="KV700125">
    <property type="protein sequence ID" value="OCF34307.1"/>
    <property type="molecule type" value="Genomic_DNA"/>
</dbReference>
<feature type="compositionally biased region" description="Basic and acidic residues" evidence="1">
    <location>
        <begin position="23"/>
        <end position="41"/>
    </location>
</feature>
<feature type="region of interest" description="Disordered" evidence="1">
    <location>
        <begin position="23"/>
        <end position="51"/>
    </location>
</feature>
<gene>
    <name evidence="2" type="ORF">I316_03821</name>
</gene>
<evidence type="ECO:0000313" key="3">
    <source>
        <dbReference type="Proteomes" id="UP000092666"/>
    </source>
</evidence>
<keyword evidence="3" id="KW-1185">Reference proteome</keyword>
<dbReference type="Proteomes" id="UP000092666">
    <property type="component" value="Unassembled WGS sequence"/>
</dbReference>
<organism evidence="2 3">
    <name type="scientific">Kwoniella heveanensis BCC8398</name>
    <dbReference type="NCBI Taxonomy" id="1296120"/>
    <lineage>
        <taxon>Eukaryota</taxon>
        <taxon>Fungi</taxon>
        <taxon>Dikarya</taxon>
        <taxon>Basidiomycota</taxon>
        <taxon>Agaricomycotina</taxon>
        <taxon>Tremellomycetes</taxon>
        <taxon>Tremellales</taxon>
        <taxon>Cryptococcaceae</taxon>
        <taxon>Kwoniella</taxon>
    </lineage>
</organism>
<sequence length="51" mass="5638">MNRMYYLDTGVESLQVPAEQITEEAKKAEPDAVEEAKKLENAGESVLPTIT</sequence>
<name>A0A1B9GTI8_9TREE</name>
<proteinExistence type="predicted"/>
<dbReference type="OrthoDB" id="2563215at2759"/>